<evidence type="ECO:0000313" key="2">
    <source>
        <dbReference type="Proteomes" id="UP000238479"/>
    </source>
</evidence>
<organism evidence="1 2">
    <name type="scientific">Rosa chinensis</name>
    <name type="common">China rose</name>
    <dbReference type="NCBI Taxonomy" id="74649"/>
    <lineage>
        <taxon>Eukaryota</taxon>
        <taxon>Viridiplantae</taxon>
        <taxon>Streptophyta</taxon>
        <taxon>Embryophyta</taxon>
        <taxon>Tracheophyta</taxon>
        <taxon>Spermatophyta</taxon>
        <taxon>Magnoliopsida</taxon>
        <taxon>eudicotyledons</taxon>
        <taxon>Gunneridae</taxon>
        <taxon>Pentapetalae</taxon>
        <taxon>rosids</taxon>
        <taxon>fabids</taxon>
        <taxon>Rosales</taxon>
        <taxon>Rosaceae</taxon>
        <taxon>Rosoideae</taxon>
        <taxon>Rosoideae incertae sedis</taxon>
        <taxon>Rosa</taxon>
    </lineage>
</organism>
<keyword evidence="2" id="KW-1185">Reference proteome</keyword>
<reference evidence="1 2" key="1">
    <citation type="journal article" date="2018" name="Nat. Genet.">
        <title>The Rosa genome provides new insights in the design of modern roses.</title>
        <authorList>
            <person name="Bendahmane M."/>
        </authorList>
    </citation>
    <scope>NUCLEOTIDE SEQUENCE [LARGE SCALE GENOMIC DNA]</scope>
    <source>
        <strain evidence="2">cv. Old Blush</strain>
    </source>
</reference>
<dbReference type="Proteomes" id="UP000238479">
    <property type="component" value="Chromosome 7"/>
</dbReference>
<comment type="caution">
    <text evidence="1">The sequence shown here is derived from an EMBL/GenBank/DDBJ whole genome shotgun (WGS) entry which is preliminary data.</text>
</comment>
<proteinExistence type="predicted"/>
<dbReference type="Gramene" id="PRQ16691">
    <property type="protein sequence ID" value="PRQ16691"/>
    <property type="gene ID" value="RchiOBHm_Chr7g0186991"/>
</dbReference>
<dbReference type="EMBL" id="PDCK01000045">
    <property type="protein sequence ID" value="PRQ16691.1"/>
    <property type="molecule type" value="Genomic_DNA"/>
</dbReference>
<gene>
    <name evidence="1" type="ORF">RchiOBHm_Chr7g0186991</name>
</gene>
<name>A0A2P6P433_ROSCH</name>
<accession>A0A2P6P433</accession>
<dbReference type="AlphaFoldDB" id="A0A2P6P433"/>
<protein>
    <submittedName>
        <fullName evidence="1">Uncharacterized protein</fullName>
    </submittedName>
</protein>
<evidence type="ECO:0000313" key="1">
    <source>
        <dbReference type="EMBL" id="PRQ16691.1"/>
    </source>
</evidence>
<sequence>MVNLLSICYGWFGASGGRFGRFPACSGCSATGYGLLVWRASWCEG</sequence>